<proteinExistence type="predicted"/>
<evidence type="ECO:0000313" key="2">
    <source>
        <dbReference type="Proteomes" id="UP000095287"/>
    </source>
</evidence>
<name>A0A1I8A9H4_9BILA</name>
<dbReference type="WBParaSite" id="L893_g3616.t1">
    <property type="protein sequence ID" value="L893_g3616.t1"/>
    <property type="gene ID" value="L893_g3616"/>
</dbReference>
<evidence type="ECO:0000313" key="3">
    <source>
        <dbReference type="WBParaSite" id="L893_g3616.t1"/>
    </source>
</evidence>
<reference evidence="3" key="1">
    <citation type="submission" date="2016-11" db="UniProtKB">
        <authorList>
            <consortium name="WormBaseParasite"/>
        </authorList>
    </citation>
    <scope>IDENTIFICATION</scope>
</reference>
<keyword evidence="1" id="KW-0732">Signal</keyword>
<sequence length="193" mass="20961">MGAFAIVVLLAAAAGVGYAYTKGLLDPYIEKAKEAAAKSAQNYLFRQPVPVGDSKMLATPFFLFALVLSPMYCSTEVFRYIQCFGKAADGGDNQSCNINSAEFCVTYPKKSGPTVCNTQITFTDNVIPSGLKHCRTEGCQTIQDWGQNNLFGTHCCCQSIQCDYPAAESNTTAEFDESQANETNIDAMYDVTK</sequence>
<evidence type="ECO:0000256" key="1">
    <source>
        <dbReference type="SAM" id="SignalP"/>
    </source>
</evidence>
<protein>
    <submittedName>
        <fullName evidence="3">Activin_recp domain-containing protein</fullName>
    </submittedName>
</protein>
<accession>A0A1I8A9H4</accession>
<dbReference type="Proteomes" id="UP000095287">
    <property type="component" value="Unplaced"/>
</dbReference>
<keyword evidence="2" id="KW-1185">Reference proteome</keyword>
<feature type="chain" id="PRO_5009314416" evidence="1">
    <location>
        <begin position="20"/>
        <end position="193"/>
    </location>
</feature>
<organism evidence="2 3">
    <name type="scientific">Steinernema glaseri</name>
    <dbReference type="NCBI Taxonomy" id="37863"/>
    <lineage>
        <taxon>Eukaryota</taxon>
        <taxon>Metazoa</taxon>
        <taxon>Ecdysozoa</taxon>
        <taxon>Nematoda</taxon>
        <taxon>Chromadorea</taxon>
        <taxon>Rhabditida</taxon>
        <taxon>Tylenchina</taxon>
        <taxon>Panagrolaimomorpha</taxon>
        <taxon>Strongyloidoidea</taxon>
        <taxon>Steinernematidae</taxon>
        <taxon>Steinernema</taxon>
    </lineage>
</organism>
<dbReference type="AlphaFoldDB" id="A0A1I8A9H4"/>
<feature type="signal peptide" evidence="1">
    <location>
        <begin position="1"/>
        <end position="19"/>
    </location>
</feature>